<dbReference type="AlphaFoldDB" id="A0A401XNB8"/>
<dbReference type="EMBL" id="BHZE01000025">
    <property type="protein sequence ID" value="GCD78517.1"/>
    <property type="molecule type" value="Genomic_DNA"/>
</dbReference>
<dbReference type="InterPro" id="IPR003953">
    <property type="entry name" value="FAD-dep_OxRdtase_2_FAD-bd"/>
</dbReference>
<dbReference type="InterPro" id="IPR036188">
    <property type="entry name" value="FAD/NAD-bd_sf"/>
</dbReference>
<dbReference type="GO" id="GO:0016491">
    <property type="term" value="F:oxidoreductase activity"/>
    <property type="evidence" value="ECO:0007669"/>
    <property type="project" value="UniProtKB-KW"/>
</dbReference>
<reference evidence="4 5" key="1">
    <citation type="submission" date="2018-11" db="EMBL/GenBank/DDBJ databases">
        <title>Schleiferia aggregans sp. nov., a moderately thermophilic heterotrophic bacterium isolated from microbial mats at a terrestrial hot spring.</title>
        <authorList>
            <person name="Iino T."/>
            <person name="Ohkuma M."/>
            <person name="Haruta S."/>
        </authorList>
    </citation>
    <scope>NUCLEOTIDE SEQUENCE [LARGE SCALE GENOMIC DNA]</scope>
    <source>
        <strain evidence="4 5">LA</strain>
    </source>
</reference>
<evidence type="ECO:0000256" key="1">
    <source>
        <dbReference type="ARBA" id="ARBA00022630"/>
    </source>
</evidence>
<gene>
    <name evidence="4" type="ORF">JCM31826_19990</name>
</gene>
<evidence type="ECO:0000313" key="5">
    <source>
        <dbReference type="Proteomes" id="UP000286715"/>
    </source>
</evidence>
<keyword evidence="2" id="KW-0560">Oxidoreductase</keyword>
<keyword evidence="5" id="KW-1185">Reference proteome</keyword>
<sequence>MLQYVSFINFFFTSENKKTNIMKNTQWDKTYDVVVVGSGAGALTAALTAIHQGLRVVILEKTA</sequence>
<dbReference type="Gene3D" id="3.50.50.60">
    <property type="entry name" value="FAD/NAD(P)-binding domain"/>
    <property type="match status" value="1"/>
</dbReference>
<feature type="domain" description="FAD-dependent oxidoreductase 2 FAD-binding" evidence="3">
    <location>
        <begin position="32"/>
        <end position="62"/>
    </location>
</feature>
<evidence type="ECO:0000313" key="4">
    <source>
        <dbReference type="EMBL" id="GCD78517.1"/>
    </source>
</evidence>
<dbReference type="SUPFAM" id="SSF51905">
    <property type="entry name" value="FAD/NAD(P)-binding domain"/>
    <property type="match status" value="1"/>
</dbReference>
<organism evidence="4 5">
    <name type="scientific">Thermaurantimonas aggregans</name>
    <dbReference type="NCBI Taxonomy" id="2173829"/>
    <lineage>
        <taxon>Bacteria</taxon>
        <taxon>Pseudomonadati</taxon>
        <taxon>Bacteroidota</taxon>
        <taxon>Flavobacteriia</taxon>
        <taxon>Flavobacteriales</taxon>
        <taxon>Schleiferiaceae</taxon>
        <taxon>Thermaurantimonas</taxon>
    </lineage>
</organism>
<protein>
    <recommendedName>
        <fullName evidence="3">FAD-dependent oxidoreductase 2 FAD-binding domain-containing protein</fullName>
    </recommendedName>
</protein>
<dbReference type="Proteomes" id="UP000286715">
    <property type="component" value="Unassembled WGS sequence"/>
</dbReference>
<evidence type="ECO:0000259" key="3">
    <source>
        <dbReference type="Pfam" id="PF00890"/>
    </source>
</evidence>
<dbReference type="Pfam" id="PF00890">
    <property type="entry name" value="FAD_binding_2"/>
    <property type="match status" value="1"/>
</dbReference>
<name>A0A401XNB8_9FLAO</name>
<comment type="caution">
    <text evidence="4">The sequence shown here is derived from an EMBL/GenBank/DDBJ whole genome shotgun (WGS) entry which is preliminary data.</text>
</comment>
<accession>A0A401XNB8</accession>
<proteinExistence type="predicted"/>
<keyword evidence="1" id="KW-0285">Flavoprotein</keyword>
<evidence type="ECO:0000256" key="2">
    <source>
        <dbReference type="ARBA" id="ARBA00023002"/>
    </source>
</evidence>